<dbReference type="KEGG" id="pbap:Pla133_41950"/>
<keyword evidence="4" id="KW-0862">Zinc</keyword>
<evidence type="ECO:0000256" key="1">
    <source>
        <dbReference type="ARBA" id="ARBA00022670"/>
    </source>
</evidence>
<evidence type="ECO:0000256" key="3">
    <source>
        <dbReference type="ARBA" id="ARBA00022801"/>
    </source>
</evidence>
<keyword evidence="10" id="KW-1185">Reference proteome</keyword>
<feature type="region of interest" description="Disordered" evidence="7">
    <location>
        <begin position="97"/>
        <end position="118"/>
    </location>
</feature>
<dbReference type="InterPro" id="IPR037518">
    <property type="entry name" value="MPN"/>
</dbReference>
<keyword evidence="1" id="KW-0645">Protease</keyword>
<dbReference type="PROSITE" id="PS01302">
    <property type="entry name" value="UPF0758"/>
    <property type="match status" value="1"/>
</dbReference>
<dbReference type="PANTHER" id="PTHR30471">
    <property type="entry name" value="DNA REPAIR PROTEIN RADC"/>
    <property type="match status" value="1"/>
</dbReference>
<keyword evidence="3" id="KW-0378">Hydrolase</keyword>
<dbReference type="InterPro" id="IPR025657">
    <property type="entry name" value="RadC_JAB"/>
</dbReference>
<dbReference type="Proteomes" id="UP000316921">
    <property type="component" value="Chromosome"/>
</dbReference>
<sequence length="294" mass="30558">MDREGQGALRVSVVGFDSAGPDANATRPSAPLSDGALPDGAIPDGAIPDGAPPVVTPLGEIVSDAGSQAVRRSAQTVEGASLIGLIELVCGGGAVERSGARSDATGPAGGGGGPGRGVGIRLGEGDLGALSRARPADLERRLDLDLASAERLAAAFELGRRVERSRLDPRASVADPEAAFQLLSTECRGLDRETFQVLLLDGRHRLIRRHCVAVGTLTTSLVHPREVFGPAVREGAAAVLVAHNHPSGDPEPSSEDREVTRRLLDVGRLLGVPLLDHLVLGDGRYVSLRRRMGF</sequence>
<organism evidence="9 10">
    <name type="scientific">Engelhardtia mirabilis</name>
    <dbReference type="NCBI Taxonomy" id="2528011"/>
    <lineage>
        <taxon>Bacteria</taxon>
        <taxon>Pseudomonadati</taxon>
        <taxon>Planctomycetota</taxon>
        <taxon>Planctomycetia</taxon>
        <taxon>Planctomycetia incertae sedis</taxon>
        <taxon>Engelhardtia</taxon>
    </lineage>
</organism>
<protein>
    <recommendedName>
        <fullName evidence="8">MPN domain-containing protein</fullName>
    </recommendedName>
</protein>
<dbReference type="PROSITE" id="PS50249">
    <property type="entry name" value="MPN"/>
    <property type="match status" value="1"/>
</dbReference>
<evidence type="ECO:0000256" key="5">
    <source>
        <dbReference type="ARBA" id="ARBA00023049"/>
    </source>
</evidence>
<dbReference type="InterPro" id="IPR001405">
    <property type="entry name" value="UPF0758"/>
</dbReference>
<proteinExistence type="inferred from homology"/>
<dbReference type="GO" id="GO:0008237">
    <property type="term" value="F:metallopeptidase activity"/>
    <property type="evidence" value="ECO:0007669"/>
    <property type="project" value="UniProtKB-KW"/>
</dbReference>
<dbReference type="EMBL" id="CP036287">
    <property type="protein sequence ID" value="QDU69079.1"/>
    <property type="molecule type" value="Genomic_DNA"/>
</dbReference>
<dbReference type="AlphaFoldDB" id="A0A518BQ31"/>
<dbReference type="InterPro" id="IPR020891">
    <property type="entry name" value="UPF0758_CS"/>
</dbReference>
<keyword evidence="2" id="KW-0479">Metal-binding</keyword>
<dbReference type="CDD" id="cd08071">
    <property type="entry name" value="MPN_DUF2466"/>
    <property type="match status" value="1"/>
</dbReference>
<evidence type="ECO:0000256" key="2">
    <source>
        <dbReference type="ARBA" id="ARBA00022723"/>
    </source>
</evidence>
<evidence type="ECO:0000256" key="4">
    <source>
        <dbReference type="ARBA" id="ARBA00022833"/>
    </source>
</evidence>
<feature type="compositionally biased region" description="Gly residues" evidence="7">
    <location>
        <begin position="107"/>
        <end position="118"/>
    </location>
</feature>
<evidence type="ECO:0000313" key="10">
    <source>
        <dbReference type="Proteomes" id="UP000316921"/>
    </source>
</evidence>
<dbReference type="GO" id="GO:0046872">
    <property type="term" value="F:metal ion binding"/>
    <property type="evidence" value="ECO:0007669"/>
    <property type="project" value="UniProtKB-KW"/>
</dbReference>
<accession>A0A518BQ31</accession>
<keyword evidence="5" id="KW-0482">Metalloprotease</keyword>
<dbReference type="PANTHER" id="PTHR30471:SF3">
    <property type="entry name" value="UPF0758 PROTEIN YEES-RELATED"/>
    <property type="match status" value="1"/>
</dbReference>
<evidence type="ECO:0000313" key="9">
    <source>
        <dbReference type="EMBL" id="QDU69079.1"/>
    </source>
</evidence>
<name>A0A518BQ31_9BACT</name>
<dbReference type="GO" id="GO:0006508">
    <property type="term" value="P:proteolysis"/>
    <property type="evidence" value="ECO:0007669"/>
    <property type="project" value="UniProtKB-KW"/>
</dbReference>
<feature type="domain" description="MPN" evidence="8">
    <location>
        <begin position="172"/>
        <end position="294"/>
    </location>
</feature>
<reference evidence="9 10" key="1">
    <citation type="submission" date="2019-02" db="EMBL/GenBank/DDBJ databases">
        <title>Deep-cultivation of Planctomycetes and their phenomic and genomic characterization uncovers novel biology.</title>
        <authorList>
            <person name="Wiegand S."/>
            <person name="Jogler M."/>
            <person name="Boedeker C."/>
            <person name="Pinto D."/>
            <person name="Vollmers J."/>
            <person name="Rivas-Marin E."/>
            <person name="Kohn T."/>
            <person name="Peeters S.H."/>
            <person name="Heuer A."/>
            <person name="Rast P."/>
            <person name="Oberbeckmann S."/>
            <person name="Bunk B."/>
            <person name="Jeske O."/>
            <person name="Meyerdierks A."/>
            <person name="Storesund J.E."/>
            <person name="Kallscheuer N."/>
            <person name="Luecker S."/>
            <person name="Lage O.M."/>
            <person name="Pohl T."/>
            <person name="Merkel B.J."/>
            <person name="Hornburger P."/>
            <person name="Mueller R.-W."/>
            <person name="Bruemmer F."/>
            <person name="Labrenz M."/>
            <person name="Spormann A.M."/>
            <person name="Op den Camp H."/>
            <person name="Overmann J."/>
            <person name="Amann R."/>
            <person name="Jetten M.S.M."/>
            <person name="Mascher T."/>
            <person name="Medema M.H."/>
            <person name="Devos D.P."/>
            <person name="Kaster A.-K."/>
            <person name="Ovreas L."/>
            <person name="Rohde M."/>
            <person name="Galperin M.Y."/>
            <person name="Jogler C."/>
        </authorList>
    </citation>
    <scope>NUCLEOTIDE SEQUENCE [LARGE SCALE GENOMIC DNA]</scope>
    <source>
        <strain evidence="9 10">Pla133</strain>
    </source>
</reference>
<dbReference type="Pfam" id="PF04002">
    <property type="entry name" value="RadC"/>
    <property type="match status" value="1"/>
</dbReference>
<comment type="similarity">
    <text evidence="6">Belongs to the UPF0758 family.</text>
</comment>
<gene>
    <name evidence="9" type="ORF">Pla133_41950</name>
</gene>
<feature type="region of interest" description="Disordered" evidence="7">
    <location>
        <begin position="1"/>
        <end position="52"/>
    </location>
</feature>
<evidence type="ECO:0000256" key="6">
    <source>
        <dbReference type="RuleBase" id="RU003797"/>
    </source>
</evidence>
<dbReference type="NCBIfam" id="TIGR00608">
    <property type="entry name" value="radc"/>
    <property type="match status" value="1"/>
</dbReference>
<evidence type="ECO:0000256" key="7">
    <source>
        <dbReference type="SAM" id="MobiDB-lite"/>
    </source>
</evidence>
<evidence type="ECO:0000259" key="8">
    <source>
        <dbReference type="PROSITE" id="PS50249"/>
    </source>
</evidence>
<dbReference type="Gene3D" id="3.40.140.10">
    <property type="entry name" value="Cytidine Deaminase, domain 2"/>
    <property type="match status" value="1"/>
</dbReference>